<protein>
    <submittedName>
        <fullName evidence="1">Stalk domain-containing protein</fullName>
    </submittedName>
</protein>
<evidence type="ECO:0000313" key="1">
    <source>
        <dbReference type="EMBL" id="MFM9326742.1"/>
    </source>
</evidence>
<keyword evidence="2" id="KW-1185">Reference proteome</keyword>
<comment type="caution">
    <text evidence="1">The sequence shown here is derived from an EMBL/GenBank/DDBJ whole genome shotgun (WGS) entry which is preliminary data.</text>
</comment>
<sequence length="215" mass="24616">MKKKLMLLTIAIGVMTFGGVAWANGQYRTIEVFFERIHVALNGQESELSKDSIIYDGSVYVPLRSVGEMLDAEVSWDNESRTVHLDFLKDRKEDVYQASTRGIYQYIALEHNQLLGKMIQYFKTDDMDGMKGVIGEYEHLEEVATSLQDEKMSATLDKMQAAIEMVRSGWADKNVRDYSLAWTIFYTNADVLNKDLKDKTSEEARLQFDVKQVGK</sequence>
<name>A0ACC7NXF9_9BACL</name>
<accession>A0ACC7NXF9</accession>
<reference evidence="1" key="1">
    <citation type="submission" date="2024-12" db="EMBL/GenBank/DDBJ databases">
        <authorList>
            <person name="Wu N."/>
        </authorList>
    </citation>
    <scope>NUCLEOTIDE SEQUENCE</scope>
    <source>
        <strain evidence="1">P15</strain>
    </source>
</reference>
<gene>
    <name evidence="1" type="ORF">ACI1P1_00385</name>
</gene>
<evidence type="ECO:0000313" key="2">
    <source>
        <dbReference type="Proteomes" id="UP001631969"/>
    </source>
</evidence>
<proteinExistence type="predicted"/>
<organism evidence="1 2">
    <name type="scientific">Paenibacillus mesotrionivorans</name>
    <dbReference type="NCBI Taxonomy" id="3160968"/>
    <lineage>
        <taxon>Bacteria</taxon>
        <taxon>Bacillati</taxon>
        <taxon>Bacillota</taxon>
        <taxon>Bacilli</taxon>
        <taxon>Bacillales</taxon>
        <taxon>Paenibacillaceae</taxon>
        <taxon>Paenibacillus</taxon>
    </lineage>
</organism>
<dbReference type="Proteomes" id="UP001631969">
    <property type="component" value="Unassembled WGS sequence"/>
</dbReference>
<dbReference type="EMBL" id="JBJURJ010000001">
    <property type="protein sequence ID" value="MFM9326742.1"/>
    <property type="molecule type" value="Genomic_DNA"/>
</dbReference>